<accession>A0ABU1DE52</accession>
<dbReference type="EMBL" id="JADBEO010000011">
    <property type="protein sequence ID" value="MDR4306389.1"/>
    <property type="molecule type" value="Genomic_DNA"/>
</dbReference>
<comment type="caution">
    <text evidence="2">The sequence shown here is derived from an EMBL/GenBank/DDBJ whole genome shotgun (WGS) entry which is preliminary data.</text>
</comment>
<keyword evidence="1" id="KW-0472">Membrane</keyword>
<dbReference type="RefSeq" id="WP_309390243.1">
    <property type="nucleotide sequence ID" value="NZ_JADBEO010000011.1"/>
</dbReference>
<feature type="transmembrane region" description="Helical" evidence="1">
    <location>
        <begin position="217"/>
        <end position="238"/>
    </location>
</feature>
<proteinExistence type="predicted"/>
<feature type="transmembrane region" description="Helical" evidence="1">
    <location>
        <begin position="310"/>
        <end position="329"/>
    </location>
</feature>
<feature type="transmembrane region" description="Helical" evidence="1">
    <location>
        <begin position="284"/>
        <end position="303"/>
    </location>
</feature>
<name>A0ABU1DE52_9HYPH</name>
<protein>
    <submittedName>
        <fullName evidence="2">DUF2029 domain-containing protein</fullName>
    </submittedName>
</protein>
<feature type="transmembrane region" description="Helical" evidence="1">
    <location>
        <begin position="21"/>
        <end position="40"/>
    </location>
</feature>
<keyword evidence="1" id="KW-1133">Transmembrane helix</keyword>
<dbReference type="Proteomes" id="UP001181622">
    <property type="component" value="Unassembled WGS sequence"/>
</dbReference>
<organism evidence="2 3">
    <name type="scientific">Chelatococcus sambhunathii</name>
    <dbReference type="NCBI Taxonomy" id="363953"/>
    <lineage>
        <taxon>Bacteria</taxon>
        <taxon>Pseudomonadati</taxon>
        <taxon>Pseudomonadota</taxon>
        <taxon>Alphaproteobacteria</taxon>
        <taxon>Hyphomicrobiales</taxon>
        <taxon>Chelatococcaceae</taxon>
        <taxon>Chelatococcus</taxon>
    </lineage>
</organism>
<sequence>MSMTSAAAPVSRPGVSALRGPAIVAAIALAAAYLHLNWAITSDTSWLITACERMLGGAKLYSEIAEPNPPMSLWLYMPWVWLAPRIGLTPETLIVLATIGACLGSIAIAQRILSDAGLIESAERWYVVAAFALILMPMMHFTQRDQFAVAFALPMLAAYAVRADGRALRLPWNVIAGLSGGLVMAIKPHFALAFLLPALVAAATRRSWRPLLASENVIAAVVVALYADAVVAFHPQFLTDMLPVATAIYVPNRMDWSELMTRQSVMLAGFCLLGWLIRDGLPRGPLARVLLAGAAGFFGAYLVQGRGFEYHMTPALTLIVIGFGLSLTSPVPADGPLLRKVAGAGVALLAACWIALGSTVVVMNRSKDEIPFMYPLQAKLAPLGQGLKLAALSSHIVLVHPLHRLIGAESINRGPMLWIAGNAYKLCSGDVSAERRKDCDNAIARERTMLREDLERTRPDVVLVSRGKRDWLAWAREDAATAALLDGYRSYTTLKGEGYDIDVLLSPERLRDAPPPVAEPVGKPAP</sequence>
<gene>
    <name evidence="2" type="ORF">IHQ68_07135</name>
</gene>
<evidence type="ECO:0000256" key="1">
    <source>
        <dbReference type="SAM" id="Phobius"/>
    </source>
</evidence>
<evidence type="ECO:0000313" key="2">
    <source>
        <dbReference type="EMBL" id="MDR4306389.1"/>
    </source>
</evidence>
<evidence type="ECO:0000313" key="3">
    <source>
        <dbReference type="Proteomes" id="UP001181622"/>
    </source>
</evidence>
<keyword evidence="1" id="KW-0812">Transmembrane</keyword>
<feature type="transmembrane region" description="Helical" evidence="1">
    <location>
        <begin position="341"/>
        <end position="363"/>
    </location>
</feature>
<feature type="transmembrane region" description="Helical" evidence="1">
    <location>
        <begin position="259"/>
        <end position="278"/>
    </location>
</feature>
<feature type="transmembrane region" description="Helical" evidence="1">
    <location>
        <begin position="175"/>
        <end position="197"/>
    </location>
</feature>
<reference evidence="2" key="1">
    <citation type="submission" date="2020-10" db="EMBL/GenBank/DDBJ databases">
        <authorList>
            <person name="Abbas A."/>
            <person name="Razzaq R."/>
            <person name="Waqas M."/>
            <person name="Abbas N."/>
            <person name="Nielsen T.K."/>
            <person name="Hansen L.H."/>
            <person name="Hussain S."/>
            <person name="Shahid M."/>
        </authorList>
    </citation>
    <scope>NUCLEOTIDE SEQUENCE</scope>
    <source>
        <strain evidence="2">S14</strain>
    </source>
</reference>
<keyword evidence="3" id="KW-1185">Reference proteome</keyword>
<feature type="transmembrane region" description="Helical" evidence="1">
    <location>
        <begin position="93"/>
        <end position="113"/>
    </location>
</feature>
<feature type="transmembrane region" description="Helical" evidence="1">
    <location>
        <begin position="125"/>
        <end position="141"/>
    </location>
</feature>